<keyword evidence="4" id="KW-1185">Reference proteome</keyword>
<keyword evidence="2" id="KW-0812">Transmembrane</keyword>
<gene>
    <name evidence="3" type="ORF">LA5096_01910</name>
</gene>
<evidence type="ECO:0000313" key="3">
    <source>
        <dbReference type="EMBL" id="CTQ68795.1"/>
    </source>
</evidence>
<protein>
    <recommendedName>
        <fullName evidence="5">AsmA-like C-terminal region</fullName>
    </recommendedName>
</protein>
<organism evidence="3 4">
    <name type="scientific">Roseibium album</name>
    <dbReference type="NCBI Taxonomy" id="311410"/>
    <lineage>
        <taxon>Bacteria</taxon>
        <taxon>Pseudomonadati</taxon>
        <taxon>Pseudomonadota</taxon>
        <taxon>Alphaproteobacteria</taxon>
        <taxon>Hyphomicrobiales</taxon>
        <taxon>Stappiaceae</taxon>
        <taxon>Roseibium</taxon>
    </lineage>
</organism>
<proteinExistence type="predicted"/>
<feature type="transmembrane region" description="Helical" evidence="2">
    <location>
        <begin position="35"/>
        <end position="55"/>
    </location>
</feature>
<name>A0A0M7A1B5_9HYPH</name>
<reference evidence="4" key="1">
    <citation type="submission" date="2015-07" db="EMBL/GenBank/DDBJ databases">
        <authorList>
            <person name="Rodrigo-Torres Lidia"/>
            <person name="Arahal R.David."/>
        </authorList>
    </citation>
    <scope>NUCLEOTIDE SEQUENCE [LARGE SCALE GENOMIC DNA]</scope>
    <source>
        <strain evidence="4">CECT 5096</strain>
    </source>
</reference>
<sequence length="1107" mass="118063">MAVNGQENGLNLFRRSGGNTRQEKTRTQRRFRRRFWYLAAFVVICVVAGLAVLFASGPVRIPLLGSLLASQGTRGPVQLSVELARIDFTAHDGIEIILEDASVDIGGPAPVNISLPRLVVPLDRDELLAGKLRFSSLLLDRPRVRVALKGGPAKVPEIGPLMEAVDRTSDVVDDQFARRGLRFVKIRNGSFELAGAFPRSFEGIDADVVRRENRVIRANAKVTGNVSTWRLELARSAPEDGSGKNIGVVVNGITLAELLGPDALERQGKGLGLPASAKVETRLDGDGNFVSANVVGRVRNGWFQLGKTIVAFDDAALSLLFKGGQEAIEVTKSHVIRGNTRIFFTGLIEPDADGGMDWNVGIDMDHPQFGSSDVQEPPQMLDGVKIRARFNPVDRLISVDRFIAKSGKAIAQGVANIQIAADGPYLAIAAEGENIPIGVAKQVWPITLVPPARNWVIENIKQGTVDKFSYTAAIRPPAFNHRDPDAGWSGDDMRMTMSFSGGAVTPFGDLPEVTGLEGTMTVANEVLTVSASNGEATASSGGQVTVPGSVFEIYDLPLRDGKTAKISANVKGAAKDLGAVANSEPLSVIDRVGLKKDGASGTGSIDVVALFPLRKNIDVEDIDWRASGQLDGFSDTNPIMGHTIKNADVQIDANPGQVAIKGNGILDGLQADIDLVVPIGESGVAGKQDVVVAVTAKKLKEKGIDLTAFLDGGLRLEVAGSSEWQAFSVDLRQSVIKLEALGWRKAKGVPATATFKLVETEKAQQVRDFRLTSEGASVVGSMLLSKSGELIEASFDTFKLRPGDNADVAIQRSTDGRYDIIFSGSSFDGRGLIQSLTSPGGSQGAGDFEKGARIAASIDRVTGFNNQTLQGFTGKIETGRKGLRTADLNGKINGQSDFELKVIEQGASQLATGQFADTGATLKFLDFYERMQGGRGVLSVAMADEDSWAGDFKVRSLRITEDPAIKSIRERERSNLDPDSTIATARETDGSANFDTMDINFTREGDILTIIRGALRGNVLGGTVSGKVNLTEQTLSLSGTFVPIYALNNFFAKIPILGFALGGNSGEGLIGVTYRLSGSVSDPVLSVNPISAIAPGIFRKMFEFQQN</sequence>
<dbReference type="AlphaFoldDB" id="A0A0M7A1B5"/>
<feature type="region of interest" description="Disordered" evidence="1">
    <location>
        <begin position="1"/>
        <end position="25"/>
    </location>
</feature>
<dbReference type="EMBL" id="CXWC01000004">
    <property type="protein sequence ID" value="CTQ68795.1"/>
    <property type="molecule type" value="Genomic_DNA"/>
</dbReference>
<keyword evidence="2" id="KW-0472">Membrane</keyword>
<evidence type="ECO:0000256" key="2">
    <source>
        <dbReference type="SAM" id="Phobius"/>
    </source>
</evidence>
<evidence type="ECO:0008006" key="5">
    <source>
        <dbReference type="Google" id="ProtNLM"/>
    </source>
</evidence>
<evidence type="ECO:0000313" key="4">
    <source>
        <dbReference type="Proteomes" id="UP000049983"/>
    </source>
</evidence>
<dbReference type="STRING" id="311410.LA5095_05641"/>
<keyword evidence="2" id="KW-1133">Transmembrane helix</keyword>
<accession>A0A0M7A1B5</accession>
<dbReference type="Proteomes" id="UP000049983">
    <property type="component" value="Unassembled WGS sequence"/>
</dbReference>
<evidence type="ECO:0000256" key="1">
    <source>
        <dbReference type="SAM" id="MobiDB-lite"/>
    </source>
</evidence>